<organism evidence="2 3">
    <name type="scientific">Pomacea canaliculata</name>
    <name type="common">Golden apple snail</name>
    <dbReference type="NCBI Taxonomy" id="400727"/>
    <lineage>
        <taxon>Eukaryota</taxon>
        <taxon>Metazoa</taxon>
        <taxon>Spiralia</taxon>
        <taxon>Lophotrochozoa</taxon>
        <taxon>Mollusca</taxon>
        <taxon>Gastropoda</taxon>
        <taxon>Caenogastropoda</taxon>
        <taxon>Architaenioglossa</taxon>
        <taxon>Ampullarioidea</taxon>
        <taxon>Ampullariidae</taxon>
        <taxon>Pomacea</taxon>
    </lineage>
</organism>
<dbReference type="Proteomes" id="UP000245119">
    <property type="component" value="Linkage Group LG8"/>
</dbReference>
<evidence type="ECO:0000256" key="1">
    <source>
        <dbReference type="SAM" id="MobiDB-lite"/>
    </source>
</evidence>
<evidence type="ECO:0000313" key="2">
    <source>
        <dbReference type="EMBL" id="PVD25732.1"/>
    </source>
</evidence>
<dbReference type="AlphaFoldDB" id="A0A2T7NX47"/>
<gene>
    <name evidence="2" type="ORF">C0Q70_13392</name>
</gene>
<dbReference type="EMBL" id="PZQS01000008">
    <property type="protein sequence ID" value="PVD25732.1"/>
    <property type="molecule type" value="Genomic_DNA"/>
</dbReference>
<evidence type="ECO:0000313" key="3">
    <source>
        <dbReference type="Proteomes" id="UP000245119"/>
    </source>
</evidence>
<feature type="compositionally biased region" description="Acidic residues" evidence="1">
    <location>
        <begin position="1"/>
        <end position="10"/>
    </location>
</feature>
<feature type="compositionally biased region" description="Basic and acidic residues" evidence="1">
    <location>
        <begin position="11"/>
        <end position="30"/>
    </location>
</feature>
<reference evidence="2 3" key="1">
    <citation type="submission" date="2018-04" db="EMBL/GenBank/DDBJ databases">
        <title>The genome of golden apple snail Pomacea canaliculata provides insight into stress tolerance and invasive adaptation.</title>
        <authorList>
            <person name="Liu C."/>
            <person name="Liu B."/>
            <person name="Ren Y."/>
            <person name="Zhang Y."/>
            <person name="Wang H."/>
            <person name="Li S."/>
            <person name="Jiang F."/>
            <person name="Yin L."/>
            <person name="Zhang G."/>
            <person name="Qian W."/>
            <person name="Fan W."/>
        </authorList>
    </citation>
    <scope>NUCLEOTIDE SEQUENCE [LARGE SCALE GENOMIC DNA]</scope>
    <source>
        <strain evidence="2">SZHN2017</strain>
        <tissue evidence="2">Muscle</tissue>
    </source>
</reference>
<comment type="caution">
    <text evidence="2">The sequence shown here is derived from an EMBL/GenBank/DDBJ whole genome shotgun (WGS) entry which is preliminary data.</text>
</comment>
<name>A0A2T7NX47_POMCA</name>
<protein>
    <submittedName>
        <fullName evidence="2">Uncharacterized protein</fullName>
    </submittedName>
</protein>
<proteinExistence type="predicted"/>
<accession>A0A2T7NX47</accession>
<feature type="region of interest" description="Disordered" evidence="1">
    <location>
        <begin position="1"/>
        <end position="66"/>
    </location>
</feature>
<sequence>MADDPEEEMSEELKNREEPRPARAMRENAPSRDPPTSSPPSSLQPHQRQRQGKQPASRQCRCHGNR</sequence>
<keyword evidence="3" id="KW-1185">Reference proteome</keyword>